<dbReference type="GO" id="GO:0008360">
    <property type="term" value="P:regulation of cell shape"/>
    <property type="evidence" value="ECO:0007669"/>
    <property type="project" value="UniProtKB-KW"/>
</dbReference>
<evidence type="ECO:0000256" key="1">
    <source>
        <dbReference type="ARBA" id="ARBA00009369"/>
    </source>
</evidence>
<dbReference type="Gene3D" id="2.40.10.340">
    <property type="entry name" value="Rod shape-determining protein MreC, domain 1"/>
    <property type="match status" value="1"/>
</dbReference>
<comment type="function">
    <text evidence="5">Involved in formation and maintenance of cell shape.</text>
</comment>
<keyword evidence="7" id="KW-0472">Membrane</keyword>
<evidence type="ECO:0000256" key="2">
    <source>
        <dbReference type="ARBA" id="ARBA00013855"/>
    </source>
</evidence>
<dbReference type="InterPro" id="IPR055342">
    <property type="entry name" value="MreC_beta-barrel_core"/>
</dbReference>
<evidence type="ECO:0000256" key="7">
    <source>
        <dbReference type="SAM" id="Phobius"/>
    </source>
</evidence>
<dbReference type="EMBL" id="JADINE010000014">
    <property type="protein sequence ID" value="MBO8407001.1"/>
    <property type="molecule type" value="Genomic_DNA"/>
</dbReference>
<sequence length="276" mass="29856">MNPNKLSARLKTIIKSAAAAAVLPVLFIYIMIAKPDYTIMNGLAHVVLPVANWVGDVITWPVRAIGAAVDNVRELSNLRTENQELRAQLDAALSNKNACDIAIMENEKLNRELDIVQNKSLGAVVADVTYDNTAFHHSTFFINKGTNHGLDNGMVVISTTDMLVGIITDVAPNFSRVRALTDANTNIAVRIAGTEIYGFLRGNGSNTPTIGLLSNAEYKPQAGAKLLTSNISGVLPNGIIVGEMINDTDIRIIQPDTLSRVIVLKFDTQNAYSNEI</sequence>
<dbReference type="AlphaFoldDB" id="A0A940DC92"/>
<accession>A0A940DC92</accession>
<evidence type="ECO:0000259" key="8">
    <source>
        <dbReference type="Pfam" id="PF04085"/>
    </source>
</evidence>
<keyword evidence="7" id="KW-0812">Transmembrane</keyword>
<keyword evidence="6" id="KW-0175">Coiled coil</keyword>
<dbReference type="Proteomes" id="UP000721442">
    <property type="component" value="Unassembled WGS sequence"/>
</dbReference>
<feature type="transmembrane region" description="Helical" evidence="7">
    <location>
        <begin position="12"/>
        <end position="32"/>
    </location>
</feature>
<feature type="domain" description="Rod shape-determining protein MreC beta-barrel core" evidence="8">
    <location>
        <begin position="130"/>
        <end position="245"/>
    </location>
</feature>
<protein>
    <recommendedName>
        <fullName evidence="2 5">Cell shape-determining protein MreC</fullName>
    </recommendedName>
    <alternativeName>
        <fullName evidence="4 5">Cell shape protein MreC</fullName>
    </alternativeName>
</protein>
<reference evidence="9" key="1">
    <citation type="submission" date="2020-10" db="EMBL/GenBank/DDBJ databases">
        <authorList>
            <person name="Gilroy R."/>
        </authorList>
    </citation>
    <scope>NUCLEOTIDE SEQUENCE</scope>
    <source>
        <strain evidence="9">B1-16210</strain>
    </source>
</reference>
<comment type="similarity">
    <text evidence="1 5">Belongs to the MreC family.</text>
</comment>
<evidence type="ECO:0000256" key="6">
    <source>
        <dbReference type="SAM" id="Coils"/>
    </source>
</evidence>
<dbReference type="Pfam" id="PF04085">
    <property type="entry name" value="MreC"/>
    <property type="match status" value="1"/>
</dbReference>
<proteinExistence type="inferred from homology"/>
<reference evidence="9" key="2">
    <citation type="journal article" date="2021" name="PeerJ">
        <title>Extensive microbial diversity within the chicken gut microbiome revealed by metagenomics and culture.</title>
        <authorList>
            <person name="Gilroy R."/>
            <person name="Ravi A."/>
            <person name="Getino M."/>
            <person name="Pursley I."/>
            <person name="Horton D.L."/>
            <person name="Alikhan N.F."/>
            <person name="Baker D."/>
            <person name="Gharbi K."/>
            <person name="Hall N."/>
            <person name="Watson M."/>
            <person name="Adriaenssens E.M."/>
            <person name="Foster-Nyarko E."/>
            <person name="Jarju S."/>
            <person name="Secka A."/>
            <person name="Antonio M."/>
            <person name="Oren A."/>
            <person name="Chaudhuri R.R."/>
            <person name="La Ragione R."/>
            <person name="Hildebrand F."/>
            <person name="Pallen M.J."/>
        </authorList>
    </citation>
    <scope>NUCLEOTIDE SEQUENCE</scope>
    <source>
        <strain evidence="9">B1-16210</strain>
    </source>
</reference>
<dbReference type="Gene3D" id="2.40.10.350">
    <property type="entry name" value="Rod shape-determining protein MreC, domain 2"/>
    <property type="match status" value="1"/>
</dbReference>
<evidence type="ECO:0000313" key="9">
    <source>
        <dbReference type="EMBL" id="MBO8407001.1"/>
    </source>
</evidence>
<dbReference type="PIRSF" id="PIRSF038471">
    <property type="entry name" value="MreC"/>
    <property type="match status" value="1"/>
</dbReference>
<dbReference type="InterPro" id="IPR042175">
    <property type="entry name" value="Cell/Rod_MreC_2"/>
</dbReference>
<evidence type="ECO:0000256" key="4">
    <source>
        <dbReference type="ARBA" id="ARBA00032089"/>
    </source>
</evidence>
<keyword evidence="7" id="KW-1133">Transmembrane helix</keyword>
<name>A0A940DC92_9PROT</name>
<dbReference type="GO" id="GO:0005886">
    <property type="term" value="C:plasma membrane"/>
    <property type="evidence" value="ECO:0007669"/>
    <property type="project" value="TreeGrafter"/>
</dbReference>
<organism evidence="9 10">
    <name type="scientific">Candidatus Enterousia excrementavium</name>
    <dbReference type="NCBI Taxonomy" id="2840789"/>
    <lineage>
        <taxon>Bacteria</taxon>
        <taxon>Pseudomonadati</taxon>
        <taxon>Pseudomonadota</taxon>
        <taxon>Alphaproteobacteria</taxon>
        <taxon>Candidatus Enterousia</taxon>
    </lineage>
</organism>
<dbReference type="InterPro" id="IPR007221">
    <property type="entry name" value="MreC"/>
</dbReference>
<dbReference type="PANTHER" id="PTHR34138">
    <property type="entry name" value="CELL SHAPE-DETERMINING PROTEIN MREC"/>
    <property type="match status" value="1"/>
</dbReference>
<gene>
    <name evidence="9" type="ORF">IAC77_00895</name>
</gene>
<dbReference type="InterPro" id="IPR042177">
    <property type="entry name" value="Cell/Rod_1"/>
</dbReference>
<comment type="caution">
    <text evidence="9">The sequence shown here is derived from an EMBL/GenBank/DDBJ whole genome shotgun (WGS) entry which is preliminary data.</text>
</comment>
<evidence type="ECO:0000313" key="10">
    <source>
        <dbReference type="Proteomes" id="UP000721442"/>
    </source>
</evidence>
<evidence type="ECO:0000256" key="5">
    <source>
        <dbReference type="PIRNR" id="PIRNR038471"/>
    </source>
</evidence>
<dbReference type="PANTHER" id="PTHR34138:SF1">
    <property type="entry name" value="CELL SHAPE-DETERMINING PROTEIN MREC"/>
    <property type="match status" value="1"/>
</dbReference>
<evidence type="ECO:0000256" key="3">
    <source>
        <dbReference type="ARBA" id="ARBA00022960"/>
    </source>
</evidence>
<keyword evidence="3 5" id="KW-0133">Cell shape</keyword>
<feature type="coiled-coil region" evidence="6">
    <location>
        <begin position="68"/>
        <end position="119"/>
    </location>
</feature>